<accession>A0A136JKC1</accession>
<dbReference type="Proteomes" id="UP000070501">
    <property type="component" value="Unassembled WGS sequence"/>
</dbReference>
<dbReference type="AlphaFoldDB" id="A0A136JKC1"/>
<evidence type="ECO:0000313" key="3">
    <source>
        <dbReference type="EMBL" id="KXJ97608.1"/>
    </source>
</evidence>
<dbReference type="InParanoid" id="A0A136JKC1"/>
<protein>
    <submittedName>
        <fullName evidence="3">Uncharacterized protein</fullName>
    </submittedName>
</protein>
<proteinExistence type="predicted"/>
<feature type="transmembrane region" description="Helical" evidence="2">
    <location>
        <begin position="324"/>
        <end position="343"/>
    </location>
</feature>
<evidence type="ECO:0000256" key="1">
    <source>
        <dbReference type="SAM" id="MobiDB-lite"/>
    </source>
</evidence>
<organism evidence="3 4">
    <name type="scientific">Microdochium bolleyi</name>
    <dbReference type="NCBI Taxonomy" id="196109"/>
    <lineage>
        <taxon>Eukaryota</taxon>
        <taxon>Fungi</taxon>
        <taxon>Dikarya</taxon>
        <taxon>Ascomycota</taxon>
        <taxon>Pezizomycotina</taxon>
        <taxon>Sordariomycetes</taxon>
        <taxon>Xylariomycetidae</taxon>
        <taxon>Xylariales</taxon>
        <taxon>Microdochiaceae</taxon>
        <taxon>Microdochium</taxon>
    </lineage>
</organism>
<evidence type="ECO:0000256" key="2">
    <source>
        <dbReference type="SAM" id="Phobius"/>
    </source>
</evidence>
<dbReference type="OrthoDB" id="5394254at2759"/>
<sequence>MSSTGKMRPRGKRPDAHDGDGHSTAGDNTIAPSSVAPSPPTSPTSASRKVVTITSLEGPTVRPAEKRGVSSLVPHAPKLPAPVQFPLLATLSLSISALLYSLTYQFTRAPLATNERVLEDWSEVALLTGWKLFQLGLGWYGNFDSIDLAALTVLSQGPSLYLLSTFYSTPVVPLVSSLVIEVLSATLPFHLLRPLNAAHAEPSQAPNSDIVADRPIALLTTLLAAAIYSVSLLFAYATYLPTFLVVYFNNLASITPAHEASYISFLPVTLALGLAAQTFIFAPTTSVARTAQDDVNDSFNPVEAGLGATVWWNVWGWSTRTKVAMGRTLVLMLVSGVSSALKARYEVLGVETAGAVAWGSVWVLAAGITGVGLGAVGST</sequence>
<dbReference type="STRING" id="196109.A0A136JKC1"/>
<feature type="transmembrane region" description="Helical" evidence="2">
    <location>
        <begin position="355"/>
        <end position="376"/>
    </location>
</feature>
<keyword evidence="2" id="KW-0812">Transmembrane</keyword>
<feature type="transmembrane region" description="Helical" evidence="2">
    <location>
        <begin position="216"/>
        <end position="240"/>
    </location>
</feature>
<dbReference type="EMBL" id="KQ964245">
    <property type="protein sequence ID" value="KXJ97608.1"/>
    <property type="molecule type" value="Genomic_DNA"/>
</dbReference>
<keyword evidence="2" id="KW-1133">Transmembrane helix</keyword>
<keyword evidence="4" id="KW-1185">Reference proteome</keyword>
<evidence type="ECO:0000313" key="4">
    <source>
        <dbReference type="Proteomes" id="UP000070501"/>
    </source>
</evidence>
<feature type="transmembrane region" description="Helical" evidence="2">
    <location>
        <begin position="260"/>
        <end position="282"/>
    </location>
</feature>
<keyword evidence="2" id="KW-0472">Membrane</keyword>
<feature type="compositionally biased region" description="Basic and acidic residues" evidence="1">
    <location>
        <begin position="12"/>
        <end position="21"/>
    </location>
</feature>
<feature type="region of interest" description="Disordered" evidence="1">
    <location>
        <begin position="1"/>
        <end position="58"/>
    </location>
</feature>
<reference evidence="4" key="1">
    <citation type="submission" date="2016-02" db="EMBL/GenBank/DDBJ databases">
        <title>Draft genome sequence of Microdochium bolleyi, a fungal endophyte of beachgrass.</title>
        <authorList>
            <consortium name="DOE Joint Genome Institute"/>
            <person name="David A.S."/>
            <person name="May G."/>
            <person name="Haridas S."/>
            <person name="Lim J."/>
            <person name="Wang M."/>
            <person name="Labutti K."/>
            <person name="Lipzen A."/>
            <person name="Barry K."/>
            <person name="Grigoriev I.V."/>
        </authorList>
    </citation>
    <scope>NUCLEOTIDE SEQUENCE [LARGE SCALE GENOMIC DNA]</scope>
    <source>
        <strain evidence="4">J235TASD1</strain>
    </source>
</reference>
<name>A0A136JKC1_9PEZI</name>
<gene>
    <name evidence="3" type="ORF">Micbo1qcDRAFT_8886</name>
</gene>